<sequence>MDSSSLPSPSMGPTEVVGHTSAGFTHGSEGQLPSTSTSLSPPISRGASFNTITSAPAEHQLHSTHIPLPLTSAPSSHSRRRIPFLQQTSVKASTPPLSPMPGRHVIVKCPSPDAVNQPIPDQVVPISQIASTSGAPCIGDLKAYIAAQWPGRPLTSGMRFIRHGKVCAEEELLFPPGPSSLQDEQQRQDGVPLHLVIRADAWTERASFSPFSLQQSDSRGGSGSAGRPAFSRHASSQLRFASPEQLRLRSSFPSRTNTPAISRSSSVQGLRSSLYHPRMHDHMASGLPPFSLATSPSAVSPQHIEDRLRDWLSCEAIAVDHLATRPSAAGPVQGILGENDEQVNLIRDLAISSYYLWLEHYQAVWNEIFGQTEEAIANIYSGDNQCKLRLSFTRDVAAACDYFETHVLSLGSAPRRPSFATKQTENLLEHRELVVDVSGTPHALRYPATEYFDARIAFLSDVLATRIEPLSTLLRQLESFSDDRRQADLLRALLNHALAAGAAAQHQPTLGTAAANAAEQVAGAVMEEARGAQRTLQQTAAVYLLALGSVFFAILPAVLFLAFQTSIIYIMFIKDGNWQGWQKKIVTALLVVGFVCRSFLLYKNERARIQRGQNGHRAPQLNAGHADGGRDAGQRADARGEAGAADGAAPAVRPASDREAGAAQAQRDSAASEAELEERDANPLLPPTIPTRYTAHNLLDWNWWIERLAFWGLNEEDAELGLRSAQRNDARLRPASPSVHRPRFRLARIAKILKTFLILLLVTMIPDVEQRRRVAIIDREDLIRRTASEERERRERNAAREERRRKEASEAKLDASGPSATDIPSPTACTAHQIPANPEDAPTVLRSPYTQRLLRVRPRAPVQRNVAANADDDDAWAEDDFGFF</sequence>
<feature type="region of interest" description="Disordered" evidence="1">
    <location>
        <begin position="612"/>
        <end position="688"/>
    </location>
</feature>
<feature type="region of interest" description="Disordered" evidence="1">
    <location>
        <begin position="788"/>
        <end position="845"/>
    </location>
</feature>
<evidence type="ECO:0000256" key="2">
    <source>
        <dbReference type="SAM" id="Phobius"/>
    </source>
</evidence>
<reference evidence="3 4" key="1">
    <citation type="submission" date="2014-05" db="EMBL/GenBank/DDBJ databases">
        <title>Draft genome sequence of a rare smut relative, Tilletiaria anomala UBC 951.</title>
        <authorList>
            <consortium name="DOE Joint Genome Institute"/>
            <person name="Toome M."/>
            <person name="Kuo A."/>
            <person name="Henrissat B."/>
            <person name="Lipzen A."/>
            <person name="Tritt A."/>
            <person name="Yoshinaga Y."/>
            <person name="Zane M."/>
            <person name="Barry K."/>
            <person name="Grigoriev I.V."/>
            <person name="Spatafora J.W."/>
            <person name="Aimea M.C."/>
        </authorList>
    </citation>
    <scope>NUCLEOTIDE SEQUENCE [LARGE SCALE GENOMIC DNA]</scope>
    <source>
        <strain evidence="3 4">UBC 951</strain>
    </source>
</reference>
<evidence type="ECO:0008006" key="5">
    <source>
        <dbReference type="Google" id="ProtNLM"/>
    </source>
</evidence>
<dbReference type="OrthoDB" id="21589at2759"/>
<name>A0A066VAY7_TILAU</name>
<feature type="compositionally biased region" description="Basic and acidic residues" evidence="1">
    <location>
        <begin position="788"/>
        <end position="813"/>
    </location>
</feature>
<dbReference type="InParanoid" id="A0A066VAY7"/>
<dbReference type="InterPro" id="IPR039751">
    <property type="entry name" value="HERPUD1/2"/>
</dbReference>
<protein>
    <recommendedName>
        <fullName evidence="5">Ubiquitin-like domain-containing protein</fullName>
    </recommendedName>
</protein>
<dbReference type="PANTHER" id="PTHR12943">
    <property type="entry name" value="HOMOCYSTEINE-RESPONSIVE ENDOPLASMIC RETICULUM-RESIDENT UNIQUITIN-LIKE DOMAIN HERPUD PROTEIN FAMILY MEMBER"/>
    <property type="match status" value="1"/>
</dbReference>
<dbReference type="AlphaFoldDB" id="A0A066VAY7"/>
<evidence type="ECO:0000313" key="4">
    <source>
        <dbReference type="Proteomes" id="UP000027361"/>
    </source>
</evidence>
<feature type="compositionally biased region" description="Low complexity" evidence="1">
    <location>
        <begin position="641"/>
        <end position="654"/>
    </location>
</feature>
<keyword evidence="4" id="KW-1185">Reference proteome</keyword>
<keyword evidence="2" id="KW-0812">Transmembrane</keyword>
<feature type="transmembrane region" description="Helical" evidence="2">
    <location>
        <begin position="540"/>
        <end position="573"/>
    </location>
</feature>
<proteinExistence type="predicted"/>
<dbReference type="HOGENOM" id="CLU_015633_0_0_1"/>
<keyword evidence="2" id="KW-0472">Membrane</keyword>
<comment type="caution">
    <text evidence="3">The sequence shown here is derived from an EMBL/GenBank/DDBJ whole genome shotgun (WGS) entry which is preliminary data.</text>
</comment>
<dbReference type="Proteomes" id="UP000027361">
    <property type="component" value="Unassembled WGS sequence"/>
</dbReference>
<feature type="transmembrane region" description="Helical" evidence="2">
    <location>
        <begin position="585"/>
        <end position="602"/>
    </location>
</feature>
<dbReference type="GO" id="GO:0030968">
    <property type="term" value="P:endoplasmic reticulum unfolded protein response"/>
    <property type="evidence" value="ECO:0007669"/>
    <property type="project" value="TreeGrafter"/>
</dbReference>
<dbReference type="EMBL" id="JMSN01000138">
    <property type="protein sequence ID" value="KDN37453.1"/>
    <property type="molecule type" value="Genomic_DNA"/>
</dbReference>
<dbReference type="PANTHER" id="PTHR12943:SF27">
    <property type="entry name" value="HOMOCYSTEINE-INDUCED ENDOPLASMIC RETICULUM PROTEIN, ISOFORM A"/>
    <property type="match status" value="1"/>
</dbReference>
<feature type="compositionally biased region" description="Basic and acidic residues" evidence="1">
    <location>
        <begin position="627"/>
        <end position="640"/>
    </location>
</feature>
<feature type="region of interest" description="Disordered" evidence="1">
    <location>
        <begin position="1"/>
        <end position="49"/>
    </location>
</feature>
<organism evidence="3 4">
    <name type="scientific">Tilletiaria anomala (strain ATCC 24038 / CBS 436.72 / UBC 951)</name>
    <dbReference type="NCBI Taxonomy" id="1037660"/>
    <lineage>
        <taxon>Eukaryota</taxon>
        <taxon>Fungi</taxon>
        <taxon>Dikarya</taxon>
        <taxon>Basidiomycota</taxon>
        <taxon>Ustilaginomycotina</taxon>
        <taxon>Exobasidiomycetes</taxon>
        <taxon>Georgefischeriales</taxon>
        <taxon>Tilletiariaceae</taxon>
        <taxon>Tilletiaria</taxon>
    </lineage>
</organism>
<gene>
    <name evidence="3" type="ORF">K437DRAFT_270855</name>
</gene>
<dbReference type="OMA" id="IKCPSLD"/>
<feature type="compositionally biased region" description="Low complexity" evidence="1">
    <location>
        <begin position="661"/>
        <end position="673"/>
    </location>
</feature>
<dbReference type="GeneID" id="25266213"/>
<evidence type="ECO:0000256" key="1">
    <source>
        <dbReference type="SAM" id="MobiDB-lite"/>
    </source>
</evidence>
<feature type="region of interest" description="Disordered" evidence="1">
    <location>
        <begin position="209"/>
        <end position="237"/>
    </location>
</feature>
<dbReference type="RefSeq" id="XP_013240384.1">
    <property type="nucleotide sequence ID" value="XM_013384930.1"/>
</dbReference>
<evidence type="ECO:0000313" key="3">
    <source>
        <dbReference type="EMBL" id="KDN37453.1"/>
    </source>
</evidence>
<accession>A0A066VAY7</accession>
<keyword evidence="2" id="KW-1133">Transmembrane helix</keyword>
<feature type="compositionally biased region" description="Polar residues" evidence="1">
    <location>
        <begin position="818"/>
        <end position="830"/>
    </location>
</feature>
<feature type="compositionally biased region" description="Low complexity" evidence="1">
    <location>
        <begin position="32"/>
        <end position="42"/>
    </location>
</feature>